<reference evidence="3" key="1">
    <citation type="submission" date="2021-02" db="EMBL/GenBank/DDBJ databases">
        <authorList>
            <person name="Bekaert M."/>
        </authorList>
    </citation>
    <scope>NUCLEOTIDE SEQUENCE</scope>
    <source>
        <strain evidence="3">IoA-00</strain>
    </source>
</reference>
<dbReference type="EMBL" id="HG994583">
    <property type="protein sequence ID" value="CAF2911551.1"/>
    <property type="molecule type" value="Genomic_DNA"/>
</dbReference>
<proteinExistence type="predicted"/>
<dbReference type="Proteomes" id="UP000675881">
    <property type="component" value="Chromosome 4"/>
</dbReference>
<protein>
    <submittedName>
        <fullName evidence="3">(salmon louse) hypothetical protein</fullName>
    </submittedName>
</protein>
<keyword evidence="4" id="KW-1185">Reference proteome</keyword>
<dbReference type="AlphaFoldDB" id="A0A7R8CX44"/>
<evidence type="ECO:0000313" key="3">
    <source>
        <dbReference type="EMBL" id="CAF2911551.1"/>
    </source>
</evidence>
<gene>
    <name evidence="3" type="ORF">LSAA_9165</name>
</gene>
<dbReference type="OrthoDB" id="10557228at2759"/>
<feature type="region of interest" description="Disordered" evidence="2">
    <location>
        <begin position="1"/>
        <end position="20"/>
    </location>
</feature>
<evidence type="ECO:0000313" key="4">
    <source>
        <dbReference type="Proteomes" id="UP000675881"/>
    </source>
</evidence>
<accession>A0A7R8CX44</accession>
<keyword evidence="1" id="KW-0175">Coiled coil</keyword>
<evidence type="ECO:0000256" key="1">
    <source>
        <dbReference type="SAM" id="Coils"/>
    </source>
</evidence>
<feature type="coiled-coil region" evidence="1">
    <location>
        <begin position="132"/>
        <end position="166"/>
    </location>
</feature>
<name>A0A7R8CX44_LEPSM</name>
<evidence type="ECO:0000256" key="2">
    <source>
        <dbReference type="SAM" id="MobiDB-lite"/>
    </source>
</evidence>
<organism evidence="3 4">
    <name type="scientific">Lepeophtheirus salmonis</name>
    <name type="common">Salmon louse</name>
    <name type="synonym">Caligus salmonis</name>
    <dbReference type="NCBI Taxonomy" id="72036"/>
    <lineage>
        <taxon>Eukaryota</taxon>
        <taxon>Metazoa</taxon>
        <taxon>Ecdysozoa</taxon>
        <taxon>Arthropoda</taxon>
        <taxon>Crustacea</taxon>
        <taxon>Multicrustacea</taxon>
        <taxon>Hexanauplia</taxon>
        <taxon>Copepoda</taxon>
        <taxon>Siphonostomatoida</taxon>
        <taxon>Caligidae</taxon>
        <taxon>Lepeophtheirus</taxon>
    </lineage>
</organism>
<sequence length="187" mass="21703">MNHSTSEKGEEDVSETSSTLDGVKVKEEFSRLSEVLQETNRNLSIFEFLLSNRINVPVDSNYVKSILTTVKESNDNDETNKLNLELENMKSKLRIEKIRYRTETSMIKKSLEIERKSRLGLEKQLTNAHTRHKEYETELGDLRTGLEALKSQLETREETARSLLSKDIDELEASLHAHRLKKLRDLR</sequence>